<proteinExistence type="predicted"/>
<dbReference type="EMBL" id="MLJW01005530">
    <property type="protein sequence ID" value="OIQ68056.1"/>
    <property type="molecule type" value="Genomic_DNA"/>
</dbReference>
<organism evidence="1">
    <name type="scientific">mine drainage metagenome</name>
    <dbReference type="NCBI Taxonomy" id="410659"/>
    <lineage>
        <taxon>unclassified sequences</taxon>
        <taxon>metagenomes</taxon>
        <taxon>ecological metagenomes</taxon>
    </lineage>
</organism>
<name>A0A1J5PBF6_9ZZZZ</name>
<accession>A0A1J5PBF6</accession>
<sequence>MRFEFIHLALVGCPHRAPGAFDHHRSIGSRLILQFHEFTETGFKNTFQFAALIVIARDALIHLVQIGAIPEFLLERLRHSGCTLHSEHLQKDIPP</sequence>
<gene>
    <name evidence="1" type="ORF">GALL_503550</name>
</gene>
<evidence type="ECO:0000313" key="1">
    <source>
        <dbReference type="EMBL" id="OIQ68056.1"/>
    </source>
</evidence>
<protein>
    <submittedName>
        <fullName evidence="1">Uncharacterized protein</fullName>
    </submittedName>
</protein>
<dbReference type="AlphaFoldDB" id="A0A1J5PBF6"/>
<reference evidence="1" key="1">
    <citation type="submission" date="2016-10" db="EMBL/GenBank/DDBJ databases">
        <title>Sequence of Gallionella enrichment culture.</title>
        <authorList>
            <person name="Poehlein A."/>
            <person name="Muehling M."/>
            <person name="Daniel R."/>
        </authorList>
    </citation>
    <scope>NUCLEOTIDE SEQUENCE</scope>
</reference>
<comment type="caution">
    <text evidence="1">The sequence shown here is derived from an EMBL/GenBank/DDBJ whole genome shotgun (WGS) entry which is preliminary data.</text>
</comment>